<dbReference type="Proteomes" id="UP000070598">
    <property type="component" value="Unassembled WGS sequence"/>
</dbReference>
<dbReference type="Gene3D" id="2.130.10.10">
    <property type="entry name" value="YVTN repeat-like/Quinoprotein amine dehydrogenase"/>
    <property type="match status" value="1"/>
</dbReference>
<evidence type="ECO:0008006" key="3">
    <source>
        <dbReference type="Google" id="ProtNLM"/>
    </source>
</evidence>
<dbReference type="EMBL" id="JYIK01000457">
    <property type="protein sequence ID" value="KWX10479.1"/>
    <property type="molecule type" value="Genomic_DNA"/>
</dbReference>
<sequence>RVPGRDWAPVAGVDQPTCLLPTAAGLLVGTAGAHLARLVGDTVEPVTSFEEIEQRRDWYTPWGGPADTRSLAQDEDGTWYVNVHVGGILRSRDSGASWRPTIDIDTDVHQVVVDPAAGTVYAATGASALAVSHDQGETWSFHSDGLHGTYLRAVTLAGDTLLVSASTGPGKDARAAVYRWRPGSATPFERCVRGLPDWFTGNIDTGCLHAHGDTVAFGTADGQVYLSGDGGATWSLAADGLPPVRQVLLR</sequence>
<dbReference type="AlphaFoldDB" id="A0A132NK29"/>
<dbReference type="InterPro" id="IPR002860">
    <property type="entry name" value="BNR_rpt"/>
</dbReference>
<evidence type="ECO:0000313" key="1">
    <source>
        <dbReference type="EMBL" id="KWX10479.1"/>
    </source>
</evidence>
<protein>
    <recommendedName>
        <fullName evidence="3">Glycosyl hydrolase</fullName>
    </recommendedName>
</protein>
<evidence type="ECO:0000313" key="2">
    <source>
        <dbReference type="Proteomes" id="UP000070598"/>
    </source>
</evidence>
<dbReference type="InterPro" id="IPR015943">
    <property type="entry name" value="WD40/YVTN_repeat-like_dom_sf"/>
</dbReference>
<dbReference type="Pfam" id="PF02012">
    <property type="entry name" value="BNR"/>
    <property type="match status" value="1"/>
</dbReference>
<dbReference type="RefSeq" id="WP_158013389.1">
    <property type="nucleotide sequence ID" value="NZ_JYIK01000457.1"/>
</dbReference>
<dbReference type="CDD" id="cd15482">
    <property type="entry name" value="Sialidase_non-viral"/>
    <property type="match status" value="1"/>
</dbReference>
<name>A0A132NK29_9ACTN</name>
<gene>
    <name evidence="1" type="ORF">TR74_03355</name>
</gene>
<dbReference type="PATRIC" id="fig|1469144.9.peg.4971"/>
<reference evidence="2" key="1">
    <citation type="submission" date="2015-02" db="EMBL/GenBank/DDBJ databases">
        <title>Physiological reanalysis, assessment of diazotrophy, and genome sequences of multiple isolates of Streptomyces thermoautotrophicus.</title>
        <authorList>
            <person name="MacKellar D.C."/>
            <person name="Lieber L."/>
            <person name="Norman J."/>
            <person name="Bolger A."/>
            <person name="Tobin C."/>
            <person name="Murray J.W."/>
            <person name="Friesen M."/>
            <person name="Prell J."/>
        </authorList>
    </citation>
    <scope>NUCLEOTIDE SEQUENCE [LARGE SCALE GENOMIC DNA]</scope>
    <source>
        <strain evidence="2">UBT1</strain>
    </source>
</reference>
<comment type="caution">
    <text evidence="1">The sequence shown here is derived from an EMBL/GenBank/DDBJ whole genome shotgun (WGS) entry which is preliminary data.</text>
</comment>
<accession>A0A132NK29</accession>
<dbReference type="SUPFAM" id="SSF110296">
    <property type="entry name" value="Oligoxyloglucan reducing end-specific cellobiohydrolase"/>
    <property type="match status" value="1"/>
</dbReference>
<proteinExistence type="predicted"/>
<organism evidence="1 2">
    <name type="scientific">Carbonactinospora thermoautotrophica</name>
    <dbReference type="NCBI Taxonomy" id="1469144"/>
    <lineage>
        <taxon>Bacteria</taxon>
        <taxon>Bacillati</taxon>
        <taxon>Actinomycetota</taxon>
        <taxon>Actinomycetes</taxon>
        <taxon>Kitasatosporales</taxon>
        <taxon>Carbonactinosporaceae</taxon>
        <taxon>Carbonactinospora</taxon>
    </lineage>
</organism>
<feature type="non-terminal residue" evidence="1">
    <location>
        <position position="1"/>
    </location>
</feature>